<protein>
    <submittedName>
        <fullName evidence="1">Uncharacterized protein</fullName>
    </submittedName>
</protein>
<comment type="caution">
    <text evidence="1">The sequence shown here is derived from an EMBL/GenBank/DDBJ whole genome shotgun (WGS) entry which is preliminary data.</text>
</comment>
<evidence type="ECO:0000313" key="1">
    <source>
        <dbReference type="EMBL" id="HGI31080.1"/>
    </source>
</evidence>
<reference evidence="1" key="1">
    <citation type="journal article" date="2020" name="mSystems">
        <title>Genome- and Community-Level Interaction Insights into Carbon Utilization and Element Cycling Functions of Hydrothermarchaeota in Hydrothermal Sediment.</title>
        <authorList>
            <person name="Zhou Z."/>
            <person name="Liu Y."/>
            <person name="Xu W."/>
            <person name="Pan J."/>
            <person name="Luo Z.H."/>
            <person name="Li M."/>
        </authorList>
    </citation>
    <scope>NUCLEOTIDE SEQUENCE [LARGE SCALE GENOMIC DNA]</scope>
    <source>
        <strain evidence="1">SpSt-747</strain>
    </source>
</reference>
<organism evidence="1">
    <name type="scientific">Candidatus Caldatribacterium californiense</name>
    <dbReference type="NCBI Taxonomy" id="1454726"/>
    <lineage>
        <taxon>Bacteria</taxon>
        <taxon>Pseudomonadati</taxon>
        <taxon>Atribacterota</taxon>
        <taxon>Atribacteria</taxon>
        <taxon>Atribacterales</taxon>
        <taxon>Candidatus Caldatribacteriaceae</taxon>
        <taxon>Candidatus Caldatribacterium</taxon>
    </lineage>
</organism>
<dbReference type="AlphaFoldDB" id="A0A7V4DEY9"/>
<gene>
    <name evidence="1" type="ORF">ENV30_07235</name>
</gene>
<dbReference type="EMBL" id="DTFV01000104">
    <property type="protein sequence ID" value="HGI31080.1"/>
    <property type="molecule type" value="Genomic_DNA"/>
</dbReference>
<accession>A0A7V4DEY9</accession>
<sequence length="507" mass="58034">MTFLQGVVNLPADTPFNEVGFWEYTVSGEEEAPSIPLSGARVLVVLAESGVPVTQAVTNDDGMFVARVPSGERYFLEVYVEHDLVALAFVEVGEEKHHDVGVVGDASTLLAIGKRRALAVPGAEENPSEEVLKAWREDLLRHWRKGKSLVHFPPLKEVAKKSVATSLDPLRLFTKVEHFFGEDGHYLVVLWEAQEEVETTLYLRPFRLPVFQKEGPVEGKTGRFVMPVEEFEGYLFFLEAKNKAHLLGRTPTYAVRAPFTPQIRDATLFGYQEGPVTVLRRETRGRRVIHFHSDRDGIIVLTLRGAQERGFEIEMEFDLTRKRIFPKCFMQEGFKHLTLAMYFSEDRSFFWGPVGRGVKVRDEEWEELLRLWREETPEVSLKDHFVEVGFGFPFVEVIGFFRDQEFRLFANRYPEDGVLLLSCRRLNSLEVESTVYYRGRVRLWGEGVFEGCFLDVDFEGKFVEETEKEDEDASAPFQSSVKGPVTLRAKFWVGQIRGFSPDTRKGP</sequence>
<proteinExistence type="predicted"/>
<name>A0A7V4DEY9_9BACT</name>